<dbReference type="GO" id="GO:0046872">
    <property type="term" value="F:metal ion binding"/>
    <property type="evidence" value="ECO:0007669"/>
    <property type="project" value="InterPro"/>
</dbReference>
<dbReference type="OrthoDB" id="9778433at2"/>
<keyword evidence="6" id="KW-1185">Reference proteome</keyword>
<dbReference type="InterPro" id="IPR056798">
    <property type="entry name" value="ADH_Fe_C"/>
</dbReference>
<comment type="similarity">
    <text evidence="1">Belongs to the iron-containing alcohol dehydrogenase family.</text>
</comment>
<feature type="domain" description="Fe-containing alcohol dehydrogenase-like C-terminal" evidence="4">
    <location>
        <begin position="187"/>
        <end position="383"/>
    </location>
</feature>
<dbReference type="PANTHER" id="PTHR11496">
    <property type="entry name" value="ALCOHOL DEHYDROGENASE"/>
    <property type="match status" value="1"/>
</dbReference>
<dbReference type="AlphaFoldDB" id="A8ZV02"/>
<dbReference type="SUPFAM" id="SSF56796">
    <property type="entry name" value="Dehydroquinate synthase-like"/>
    <property type="match status" value="1"/>
</dbReference>
<reference evidence="5 6" key="1">
    <citation type="submission" date="2007-10" db="EMBL/GenBank/DDBJ databases">
        <title>Complete sequence of Desulfococcus oleovorans Hxd3.</title>
        <authorList>
            <consortium name="US DOE Joint Genome Institute"/>
            <person name="Copeland A."/>
            <person name="Lucas S."/>
            <person name="Lapidus A."/>
            <person name="Barry K."/>
            <person name="Glavina del Rio T."/>
            <person name="Dalin E."/>
            <person name="Tice H."/>
            <person name="Pitluck S."/>
            <person name="Kiss H."/>
            <person name="Brettin T."/>
            <person name="Bruce D."/>
            <person name="Detter J.C."/>
            <person name="Han C."/>
            <person name="Schmutz J."/>
            <person name="Larimer F."/>
            <person name="Land M."/>
            <person name="Hauser L."/>
            <person name="Kyrpides N."/>
            <person name="Kim E."/>
            <person name="Wawrik B."/>
            <person name="Richardson P."/>
        </authorList>
    </citation>
    <scope>NUCLEOTIDE SEQUENCE [LARGE SCALE GENOMIC DNA]</scope>
    <source>
        <strain evidence="6">DSM 6200 / JCM 39069 / Hxd3</strain>
    </source>
</reference>
<dbReference type="Pfam" id="PF25137">
    <property type="entry name" value="ADH_Fe_C"/>
    <property type="match status" value="1"/>
</dbReference>
<dbReference type="STRING" id="96561.Dole_2288"/>
<name>A8ZV02_DESOH</name>
<feature type="domain" description="Alcohol dehydrogenase iron-type/glycerol dehydrogenase GldA" evidence="3">
    <location>
        <begin position="12"/>
        <end position="174"/>
    </location>
</feature>
<organism evidence="5 6">
    <name type="scientific">Desulfosudis oleivorans (strain DSM 6200 / JCM 39069 / Hxd3)</name>
    <name type="common">Desulfococcus oleovorans</name>
    <dbReference type="NCBI Taxonomy" id="96561"/>
    <lineage>
        <taxon>Bacteria</taxon>
        <taxon>Pseudomonadati</taxon>
        <taxon>Thermodesulfobacteriota</taxon>
        <taxon>Desulfobacteria</taxon>
        <taxon>Desulfobacterales</taxon>
        <taxon>Desulfosudaceae</taxon>
        <taxon>Desulfosudis</taxon>
    </lineage>
</organism>
<dbReference type="InterPro" id="IPR001670">
    <property type="entry name" value="ADH_Fe/GldA"/>
</dbReference>
<dbReference type="Proteomes" id="UP000008561">
    <property type="component" value="Chromosome"/>
</dbReference>
<dbReference type="CDD" id="cd14864">
    <property type="entry name" value="Fe-ADH-like"/>
    <property type="match status" value="1"/>
</dbReference>
<evidence type="ECO:0000259" key="4">
    <source>
        <dbReference type="Pfam" id="PF25137"/>
    </source>
</evidence>
<sequence length="384" mass="39689">MIPASYSFIHKTKVFYGALALEQIPPELDQIPARNPLVITDPKTEKKAVRALAGAFARTSAPITVFDQTPELVEETAIREIADIYRKTGCNSILALGGVSVIDTAKAVAVVLTGRELAAASGDDNIAGPLPPFFAIPTMAQEKASLTMTLKVGAGTGAHEFASSLLMPRAVFIDSRVMASATGKEVAKSGLAALYRIVDAATGPQQNPVSTTFAACALEMLSANLLKAVRVNSKKQSAILTAAAMLSEIAASNITQGVGLALSRAVGAAGKVSEDLAGAALVPGLIRLRMKGAEDALSRLLLAMEGPEEYAATPADQRPQAALEAVETLMLKVQASAGLKLTLASLGLITGRDEIAKAVAADADTLGPETVSQAQVMEMLAAAE</sequence>
<dbReference type="HOGENOM" id="CLU_719102_0_0_7"/>
<dbReference type="Gene3D" id="3.40.50.1970">
    <property type="match status" value="1"/>
</dbReference>
<dbReference type="InterPro" id="IPR039697">
    <property type="entry name" value="Alcohol_dehydrogenase_Fe"/>
</dbReference>
<accession>A8ZV02</accession>
<dbReference type="Gene3D" id="1.20.1090.10">
    <property type="entry name" value="Dehydroquinate synthase-like - alpha domain"/>
    <property type="match status" value="1"/>
</dbReference>
<dbReference type="RefSeq" id="WP_012175704.1">
    <property type="nucleotide sequence ID" value="NC_009943.1"/>
</dbReference>
<protein>
    <submittedName>
        <fullName evidence="5">Iron-containing alcohol dehydrogenase</fullName>
    </submittedName>
</protein>
<evidence type="ECO:0000313" key="6">
    <source>
        <dbReference type="Proteomes" id="UP000008561"/>
    </source>
</evidence>
<dbReference type="KEGG" id="dol:Dole_2288"/>
<keyword evidence="2" id="KW-0560">Oxidoreductase</keyword>
<gene>
    <name evidence="5" type="ordered locus">Dole_2288</name>
</gene>
<dbReference type="PANTHER" id="PTHR11496:SF102">
    <property type="entry name" value="ALCOHOL DEHYDROGENASE 4"/>
    <property type="match status" value="1"/>
</dbReference>
<evidence type="ECO:0000313" key="5">
    <source>
        <dbReference type="EMBL" id="ABW68092.1"/>
    </source>
</evidence>
<dbReference type="GO" id="GO:0004022">
    <property type="term" value="F:alcohol dehydrogenase (NAD+) activity"/>
    <property type="evidence" value="ECO:0007669"/>
    <property type="project" value="TreeGrafter"/>
</dbReference>
<dbReference type="Pfam" id="PF00465">
    <property type="entry name" value="Fe-ADH"/>
    <property type="match status" value="1"/>
</dbReference>
<evidence type="ECO:0000256" key="2">
    <source>
        <dbReference type="ARBA" id="ARBA00023002"/>
    </source>
</evidence>
<proteinExistence type="inferred from homology"/>
<dbReference type="eggNOG" id="COG1454">
    <property type="taxonomic scope" value="Bacteria"/>
</dbReference>
<evidence type="ECO:0000256" key="1">
    <source>
        <dbReference type="ARBA" id="ARBA00007358"/>
    </source>
</evidence>
<evidence type="ECO:0000259" key="3">
    <source>
        <dbReference type="Pfam" id="PF00465"/>
    </source>
</evidence>
<dbReference type="EMBL" id="CP000859">
    <property type="protein sequence ID" value="ABW68092.1"/>
    <property type="molecule type" value="Genomic_DNA"/>
</dbReference>